<proteinExistence type="predicted"/>
<dbReference type="Pfam" id="PF00534">
    <property type="entry name" value="Glycos_transf_1"/>
    <property type="match status" value="1"/>
</dbReference>
<dbReference type="InterPro" id="IPR028098">
    <property type="entry name" value="Glyco_trans_4-like_N"/>
</dbReference>
<dbReference type="EMBL" id="JACXLC010000001">
    <property type="protein sequence ID" value="MBD2841042.1"/>
    <property type="molecule type" value="Genomic_DNA"/>
</dbReference>
<dbReference type="InterPro" id="IPR050194">
    <property type="entry name" value="Glycosyltransferase_grp1"/>
</dbReference>
<evidence type="ECO:0000259" key="2">
    <source>
        <dbReference type="Pfam" id="PF13579"/>
    </source>
</evidence>
<evidence type="ECO:0000313" key="4">
    <source>
        <dbReference type="Proteomes" id="UP000635384"/>
    </source>
</evidence>
<accession>A0ABR8KNZ1</accession>
<dbReference type="Proteomes" id="UP000635384">
    <property type="component" value="Unassembled WGS sequence"/>
</dbReference>
<dbReference type="Gene3D" id="3.40.50.2000">
    <property type="entry name" value="Glycogen Phosphorylase B"/>
    <property type="match status" value="2"/>
</dbReference>
<name>A0ABR8KNZ1_9SPHN</name>
<feature type="domain" description="Glycosyltransferase subfamily 4-like N-terminal" evidence="2">
    <location>
        <begin position="130"/>
        <end position="319"/>
    </location>
</feature>
<sequence length="539" mass="58844">MKCDDEQAQHMALGLAKAASVLASQGRESSLDIAKDAVEIHADALTLSTYCKIALRFFDIGGLQDSIARSQAHRLKTPELRSLIDAIRAGPLAVVDFVQRLSNHKPPSFAPTAHRVLYVLHKSLPHANDGYAMRSHGLAKALTKSGLEVVCVTRPGFPTDLLADDGKAQYSDAIAQVDGVDYQRIDGPKRTDFPPRLSDHMVHASVEYLEHAAEALIAEISRHRPACILAASNFVTALPACIAAKETGLPFVYEIRGLWEVSRAARDSQFMSSTAGRQERFLESATAEAADSVIALNTSLRDELVSRGLPFERISVAPNACDPNLFAPKARDENLASKLGLAPETPVIGYVGSFNKYEGLDDLLIACAQLRREHLDFRLLLVGSEPHDPTGAYLVTDELKHLAEREGLADWLIMPGRVPHDEVANWYSLIDIAPFPRKPELVAELVSPLKPLEAMAMAKAVVVSSVGGMKDIVRHEQTGLVFQKGSGSSLTAALRTLIADKALRDSFGSNARRWIVDQRTWPHTAKIINSVLESLLRDK</sequence>
<dbReference type="CDD" id="cd03794">
    <property type="entry name" value="GT4_WbuB-like"/>
    <property type="match status" value="1"/>
</dbReference>
<dbReference type="SUPFAM" id="SSF53756">
    <property type="entry name" value="UDP-Glycosyltransferase/glycogen phosphorylase"/>
    <property type="match status" value="1"/>
</dbReference>
<comment type="caution">
    <text evidence="3">The sequence shown here is derived from an EMBL/GenBank/DDBJ whole genome shotgun (WGS) entry which is preliminary data.</text>
</comment>
<feature type="domain" description="Glycosyl transferase family 1" evidence="1">
    <location>
        <begin position="334"/>
        <end position="514"/>
    </location>
</feature>
<dbReference type="RefSeq" id="WP_190786619.1">
    <property type="nucleotide sequence ID" value="NZ_JACXLC010000001.1"/>
</dbReference>
<dbReference type="PANTHER" id="PTHR45947:SF3">
    <property type="entry name" value="SULFOQUINOVOSYL TRANSFERASE SQD2"/>
    <property type="match status" value="1"/>
</dbReference>
<dbReference type="InterPro" id="IPR001296">
    <property type="entry name" value="Glyco_trans_1"/>
</dbReference>
<evidence type="ECO:0000313" key="3">
    <source>
        <dbReference type="EMBL" id="MBD2841042.1"/>
    </source>
</evidence>
<reference evidence="3 4" key="1">
    <citation type="submission" date="2020-09" db="EMBL/GenBank/DDBJ databases">
        <authorList>
            <person name="Yoon J.-W."/>
        </authorList>
    </citation>
    <scope>NUCLEOTIDE SEQUENCE [LARGE SCALE GENOMIC DNA]</scope>
    <source>
        <strain evidence="3 4">KMU-140</strain>
    </source>
</reference>
<organism evidence="3 4">
    <name type="scientific">Erythrobacter rubeus</name>
    <dbReference type="NCBI Taxonomy" id="2760803"/>
    <lineage>
        <taxon>Bacteria</taxon>
        <taxon>Pseudomonadati</taxon>
        <taxon>Pseudomonadota</taxon>
        <taxon>Alphaproteobacteria</taxon>
        <taxon>Sphingomonadales</taxon>
        <taxon>Erythrobacteraceae</taxon>
        <taxon>Erythrobacter/Porphyrobacter group</taxon>
        <taxon>Erythrobacter</taxon>
    </lineage>
</organism>
<keyword evidence="4" id="KW-1185">Reference proteome</keyword>
<protein>
    <submittedName>
        <fullName evidence="3">Glycosyltransferase</fullName>
    </submittedName>
</protein>
<gene>
    <name evidence="3" type="ORF">IB285_02100</name>
</gene>
<evidence type="ECO:0000259" key="1">
    <source>
        <dbReference type="Pfam" id="PF00534"/>
    </source>
</evidence>
<dbReference type="Pfam" id="PF13579">
    <property type="entry name" value="Glyco_trans_4_4"/>
    <property type="match status" value="1"/>
</dbReference>
<dbReference type="PANTHER" id="PTHR45947">
    <property type="entry name" value="SULFOQUINOVOSYL TRANSFERASE SQD2"/>
    <property type="match status" value="1"/>
</dbReference>